<reference evidence="2 3" key="1">
    <citation type="submission" date="2018-01" db="EMBL/GenBank/DDBJ databases">
        <title>Complete genome sequence of Flavivirga eckloniae ECD14 isolated from seaweed Ecklonia cava.</title>
        <authorList>
            <person name="Lee J.H."/>
            <person name="Baik K.S."/>
            <person name="Seong C.N."/>
        </authorList>
    </citation>
    <scope>NUCLEOTIDE SEQUENCE [LARGE SCALE GENOMIC DNA]</scope>
    <source>
        <strain evidence="2 3">ECD14</strain>
    </source>
</reference>
<dbReference type="RefSeq" id="WP_102756813.1">
    <property type="nucleotide sequence ID" value="NZ_CP025791.1"/>
</dbReference>
<keyword evidence="3" id="KW-1185">Reference proteome</keyword>
<feature type="domain" description="STAS" evidence="1">
    <location>
        <begin position="12"/>
        <end position="92"/>
    </location>
</feature>
<dbReference type="Gene3D" id="3.30.750.24">
    <property type="entry name" value="STAS domain"/>
    <property type="match status" value="1"/>
</dbReference>
<dbReference type="InterPro" id="IPR036513">
    <property type="entry name" value="STAS_dom_sf"/>
</dbReference>
<dbReference type="SUPFAM" id="SSF52091">
    <property type="entry name" value="SpoIIaa-like"/>
    <property type="match status" value="1"/>
</dbReference>
<dbReference type="InterPro" id="IPR002645">
    <property type="entry name" value="STAS_dom"/>
</dbReference>
<dbReference type="KEGG" id="fek:C1H87_16175"/>
<organism evidence="2 3">
    <name type="scientific">Flavivirga eckloniae</name>
    <dbReference type="NCBI Taxonomy" id="1803846"/>
    <lineage>
        <taxon>Bacteria</taxon>
        <taxon>Pseudomonadati</taxon>
        <taxon>Bacteroidota</taxon>
        <taxon>Flavobacteriia</taxon>
        <taxon>Flavobacteriales</taxon>
        <taxon>Flavobacteriaceae</taxon>
        <taxon>Flavivirga</taxon>
    </lineage>
</organism>
<protein>
    <recommendedName>
        <fullName evidence="1">STAS domain-containing protein</fullName>
    </recommendedName>
</protein>
<evidence type="ECO:0000259" key="1">
    <source>
        <dbReference type="PROSITE" id="PS50801"/>
    </source>
</evidence>
<evidence type="ECO:0000313" key="2">
    <source>
        <dbReference type="EMBL" id="AUP80161.1"/>
    </source>
</evidence>
<dbReference type="OrthoDB" id="1163458at2"/>
<proteinExistence type="predicted"/>
<name>A0A2K9PSW8_9FLAO</name>
<accession>A0A2K9PSW8</accession>
<dbReference type="Proteomes" id="UP000235826">
    <property type="component" value="Chromosome"/>
</dbReference>
<dbReference type="PROSITE" id="PS50801">
    <property type="entry name" value="STAS"/>
    <property type="match status" value="1"/>
</dbReference>
<dbReference type="EMBL" id="CP025791">
    <property type="protein sequence ID" value="AUP80161.1"/>
    <property type="molecule type" value="Genomic_DNA"/>
</dbReference>
<sequence length="92" mass="10539">MDLKISSCNNFFKIKGILNRNNLEVFQNEFQNIFERVNNLTISIQDIESMDRYGVNAFAALHNEAIQKNKNLSIIGLGCKDLYNHFKAENAA</sequence>
<gene>
    <name evidence="2" type="ORF">C1H87_16175</name>
</gene>
<dbReference type="AlphaFoldDB" id="A0A2K9PSW8"/>
<evidence type="ECO:0000313" key="3">
    <source>
        <dbReference type="Proteomes" id="UP000235826"/>
    </source>
</evidence>